<accession>A0A811L184</accession>
<comment type="subcellular location">
    <subcellularLocation>
        <location evidence="1">Membrane</location>
        <topology evidence="1">Multi-pass membrane protein</topology>
    </subcellularLocation>
</comment>
<proteinExistence type="predicted"/>
<dbReference type="PANTHER" id="PTHR23503:SF8">
    <property type="entry name" value="FACILITATED GLUCOSE TRANSPORTER PROTEIN 1"/>
    <property type="match status" value="1"/>
</dbReference>
<evidence type="ECO:0000256" key="2">
    <source>
        <dbReference type="ARBA" id="ARBA00022448"/>
    </source>
</evidence>
<protein>
    <recommendedName>
        <fullName evidence="7">Major facilitator superfamily (MFS) profile domain-containing protein</fullName>
    </recommendedName>
</protein>
<feature type="transmembrane region" description="Helical" evidence="6">
    <location>
        <begin position="412"/>
        <end position="431"/>
    </location>
</feature>
<dbReference type="GO" id="GO:0015149">
    <property type="term" value="F:hexose transmembrane transporter activity"/>
    <property type="evidence" value="ECO:0007669"/>
    <property type="project" value="TreeGrafter"/>
</dbReference>
<feature type="transmembrane region" description="Helical" evidence="6">
    <location>
        <begin position="338"/>
        <end position="359"/>
    </location>
</feature>
<evidence type="ECO:0000256" key="5">
    <source>
        <dbReference type="ARBA" id="ARBA00023136"/>
    </source>
</evidence>
<dbReference type="Proteomes" id="UP000783686">
    <property type="component" value="Unassembled WGS sequence"/>
</dbReference>
<dbReference type="Proteomes" id="UP000614601">
    <property type="component" value="Unassembled WGS sequence"/>
</dbReference>
<dbReference type="InterPro" id="IPR045263">
    <property type="entry name" value="GLUT"/>
</dbReference>
<keyword evidence="2" id="KW-0813">Transport</keyword>
<feature type="transmembrane region" description="Helical" evidence="6">
    <location>
        <begin position="310"/>
        <end position="331"/>
    </location>
</feature>
<dbReference type="GO" id="GO:0016020">
    <property type="term" value="C:membrane"/>
    <property type="evidence" value="ECO:0007669"/>
    <property type="project" value="UniProtKB-SubCell"/>
</dbReference>
<dbReference type="InterPro" id="IPR036259">
    <property type="entry name" value="MFS_trans_sf"/>
</dbReference>
<feature type="transmembrane region" description="Helical" evidence="6">
    <location>
        <begin position="60"/>
        <end position="83"/>
    </location>
</feature>
<evidence type="ECO:0000313" key="9">
    <source>
        <dbReference type="Proteomes" id="UP000614601"/>
    </source>
</evidence>
<dbReference type="Pfam" id="PF00083">
    <property type="entry name" value="Sugar_tr"/>
    <property type="match status" value="1"/>
</dbReference>
<keyword evidence="4 6" id="KW-1133">Transmembrane helix</keyword>
<dbReference type="PROSITE" id="PS50850">
    <property type="entry name" value="MFS"/>
    <property type="match status" value="1"/>
</dbReference>
<dbReference type="InterPro" id="IPR005828">
    <property type="entry name" value="MFS_sugar_transport-like"/>
</dbReference>
<dbReference type="AlphaFoldDB" id="A0A811L184"/>
<comment type="caution">
    <text evidence="8">The sequence shown here is derived from an EMBL/GenBank/DDBJ whole genome shotgun (WGS) entry which is preliminary data.</text>
</comment>
<feature type="domain" description="Major facilitator superfamily (MFS) profile" evidence="7">
    <location>
        <begin position="11"/>
        <end position="464"/>
    </location>
</feature>
<feature type="transmembrane region" description="Helical" evidence="6">
    <location>
        <begin position="7"/>
        <end position="24"/>
    </location>
</feature>
<evidence type="ECO:0000313" key="8">
    <source>
        <dbReference type="EMBL" id="CAD5221928.1"/>
    </source>
</evidence>
<dbReference type="SUPFAM" id="SSF103473">
    <property type="entry name" value="MFS general substrate transporter"/>
    <property type="match status" value="1"/>
</dbReference>
<feature type="transmembrane region" description="Helical" evidence="6">
    <location>
        <begin position="95"/>
        <end position="116"/>
    </location>
</feature>
<dbReference type="PANTHER" id="PTHR23503">
    <property type="entry name" value="SOLUTE CARRIER FAMILY 2"/>
    <property type="match status" value="1"/>
</dbReference>
<feature type="transmembrane region" description="Helical" evidence="6">
    <location>
        <begin position="371"/>
        <end position="391"/>
    </location>
</feature>
<evidence type="ECO:0000256" key="1">
    <source>
        <dbReference type="ARBA" id="ARBA00004141"/>
    </source>
</evidence>
<feature type="transmembrane region" description="Helical" evidence="6">
    <location>
        <begin position="185"/>
        <end position="206"/>
    </location>
</feature>
<dbReference type="EMBL" id="CAJFDH010000004">
    <property type="protein sequence ID" value="CAD5221928.1"/>
    <property type="molecule type" value="Genomic_DNA"/>
</dbReference>
<dbReference type="Gene3D" id="1.20.1250.20">
    <property type="entry name" value="MFS general substrate transporter like domains"/>
    <property type="match status" value="1"/>
</dbReference>
<keyword evidence="9" id="KW-1185">Reference proteome</keyword>
<keyword evidence="5 6" id="KW-0472">Membrane</keyword>
<dbReference type="InterPro" id="IPR020846">
    <property type="entry name" value="MFS_dom"/>
</dbReference>
<sequence>MFPNKAVFWNVLLVVLGTSFRFGYNMTIVNPLNDVLEELMKDTMVSRYDWDLRSPKHLHWVAYINGLTGGTLFLGCVFGVLAYDKLASCCGRKTMLLFVQGMMVVFSVLGLVSRYALFELFLISQFGTGFFLSFGMATATAFIMEVSHARHVNFLNCMVAVGMEGGDALVNLLGMKIFFGTSEKWLCMIIIPMIVNVVCFLGIFFYSKETPRWLLKEGRREEALASIVFYLDVAVDEAELQLNAFALSENEKEVKRQTILQTFRNPRTQNSIVMTTCATACAVNSGAMAVSIFGTAILTKEAHLDETTSGFVNFGIAASYFTGLLVALMFFTNINHRLLLLYGIPLVTMCDVVFASFLFTVGNNSTTVSTFVVYGMGGTLFSLAFIFSNTLEKIQFFNGALITPLEAIDATASMSFLMTNITAFIVPLFFAPLMENFHSFAFLPSVFSNLVFWFVFYKYYPRNSLYEDVALVMAAEEKAKRKNFSYACYSNIIN</sequence>
<feature type="transmembrane region" description="Helical" evidence="6">
    <location>
        <begin position="122"/>
        <end position="143"/>
    </location>
</feature>
<gene>
    <name evidence="8" type="ORF">BOKJ2_LOCUS9690</name>
</gene>
<evidence type="ECO:0000256" key="3">
    <source>
        <dbReference type="ARBA" id="ARBA00022692"/>
    </source>
</evidence>
<keyword evidence="3 6" id="KW-0812">Transmembrane</keyword>
<evidence type="ECO:0000256" key="4">
    <source>
        <dbReference type="ARBA" id="ARBA00022989"/>
    </source>
</evidence>
<evidence type="ECO:0000259" key="7">
    <source>
        <dbReference type="PROSITE" id="PS50850"/>
    </source>
</evidence>
<feature type="transmembrane region" description="Helical" evidence="6">
    <location>
        <begin position="272"/>
        <end position="298"/>
    </location>
</feature>
<name>A0A811L184_9BILA</name>
<evidence type="ECO:0000256" key="6">
    <source>
        <dbReference type="SAM" id="Phobius"/>
    </source>
</evidence>
<feature type="transmembrane region" description="Helical" evidence="6">
    <location>
        <begin position="437"/>
        <end position="456"/>
    </location>
</feature>
<feature type="transmembrane region" description="Helical" evidence="6">
    <location>
        <begin position="155"/>
        <end position="179"/>
    </location>
</feature>
<reference evidence="8" key="1">
    <citation type="submission" date="2020-09" db="EMBL/GenBank/DDBJ databases">
        <authorList>
            <person name="Kikuchi T."/>
        </authorList>
    </citation>
    <scope>NUCLEOTIDE SEQUENCE</scope>
    <source>
        <strain evidence="8">SH1</strain>
    </source>
</reference>
<dbReference type="EMBL" id="CAJFCW020000004">
    <property type="protein sequence ID" value="CAG9115678.1"/>
    <property type="molecule type" value="Genomic_DNA"/>
</dbReference>
<dbReference type="OrthoDB" id="8120565at2759"/>
<organism evidence="8 9">
    <name type="scientific">Bursaphelenchus okinawaensis</name>
    <dbReference type="NCBI Taxonomy" id="465554"/>
    <lineage>
        <taxon>Eukaryota</taxon>
        <taxon>Metazoa</taxon>
        <taxon>Ecdysozoa</taxon>
        <taxon>Nematoda</taxon>
        <taxon>Chromadorea</taxon>
        <taxon>Rhabditida</taxon>
        <taxon>Tylenchina</taxon>
        <taxon>Tylenchomorpha</taxon>
        <taxon>Aphelenchoidea</taxon>
        <taxon>Aphelenchoididae</taxon>
        <taxon>Bursaphelenchus</taxon>
    </lineage>
</organism>